<reference evidence="3" key="1">
    <citation type="submission" date="2018-06" db="EMBL/GenBank/DDBJ databases">
        <title>Genome assembly of Danube salmon.</title>
        <authorList>
            <person name="Macqueen D.J."/>
            <person name="Gundappa M.K."/>
        </authorList>
    </citation>
    <scope>NUCLEOTIDE SEQUENCE [LARGE SCALE GENOMIC DNA]</scope>
</reference>
<dbReference type="Pfam" id="PF26197">
    <property type="entry name" value="Ig_SMCHD1_5th"/>
    <property type="match status" value="1"/>
</dbReference>
<dbReference type="PANTHER" id="PTHR22640">
    <property type="entry name" value="STRUCTURAL MAINTENANCE OF CHROMOSOMES FLEXIBLE HINGE DOMAIN-CONTAINING PROTEIN 1"/>
    <property type="match status" value="1"/>
</dbReference>
<keyword evidence="3" id="KW-1185">Reference proteome</keyword>
<name>A0A4W5NM19_9TELE</name>
<evidence type="ECO:0000313" key="2">
    <source>
        <dbReference type="Ensembl" id="ENSHHUP00000053096.1"/>
    </source>
</evidence>
<proteinExistence type="predicted"/>
<dbReference type="Ensembl" id="ENSHHUT00000054957.1">
    <property type="protein sequence ID" value="ENSHHUP00000053096.1"/>
    <property type="gene ID" value="ENSHHUG00000031901.1"/>
</dbReference>
<dbReference type="Proteomes" id="UP000314982">
    <property type="component" value="Unassembled WGS sequence"/>
</dbReference>
<dbReference type="AlphaFoldDB" id="A0A4W5NM19"/>
<accession>A0A4W5NM19</accession>
<dbReference type="STRING" id="62062.ENSHHUP00000053096"/>
<dbReference type="GO" id="GO:0006302">
    <property type="term" value="P:double-strand break repair"/>
    <property type="evidence" value="ECO:0007669"/>
    <property type="project" value="InterPro"/>
</dbReference>
<feature type="domain" description="SMCHD1 Ig-like" evidence="1">
    <location>
        <begin position="50"/>
        <end position="141"/>
    </location>
</feature>
<reference evidence="2" key="2">
    <citation type="submission" date="2025-08" db="UniProtKB">
        <authorList>
            <consortium name="Ensembl"/>
        </authorList>
    </citation>
    <scope>IDENTIFICATION</scope>
</reference>
<evidence type="ECO:0000259" key="1">
    <source>
        <dbReference type="Pfam" id="PF26197"/>
    </source>
</evidence>
<sequence length="142" mass="16276">NDTFSLIRFTNQSQKSVAPVQRDLRVVPSTRVCHLEVYIQGDEDSLVDFTLLRDREKIDWTAGDLLESLNYRLYDEGGREVPLSQEMAQKIKVNWTAEVSVVELAQGKLPNVLVPSQVKEEHFYQVSYKDQLVSVDTSFTIL</sequence>
<dbReference type="PANTHER" id="PTHR22640:SF2">
    <property type="entry name" value="STRUCTURAL MAINTENANCE OF CHROMOSOMES FLEXIBLE HINGE DOMAIN-CONTAINING PROTEIN 1"/>
    <property type="match status" value="1"/>
</dbReference>
<protein>
    <recommendedName>
        <fullName evidence="1">SMCHD1 Ig-like domain-containing protein</fullName>
    </recommendedName>
</protein>
<evidence type="ECO:0000313" key="3">
    <source>
        <dbReference type="Proteomes" id="UP000314982"/>
    </source>
</evidence>
<dbReference type="InterPro" id="IPR058614">
    <property type="entry name" value="Ig_SMCHD1_5th"/>
</dbReference>
<dbReference type="InterPro" id="IPR038892">
    <property type="entry name" value="SMCHD1"/>
</dbReference>
<reference evidence="2" key="3">
    <citation type="submission" date="2025-09" db="UniProtKB">
        <authorList>
            <consortium name="Ensembl"/>
        </authorList>
    </citation>
    <scope>IDENTIFICATION</scope>
</reference>
<organism evidence="2 3">
    <name type="scientific">Hucho hucho</name>
    <name type="common">huchen</name>
    <dbReference type="NCBI Taxonomy" id="62062"/>
    <lineage>
        <taxon>Eukaryota</taxon>
        <taxon>Metazoa</taxon>
        <taxon>Chordata</taxon>
        <taxon>Craniata</taxon>
        <taxon>Vertebrata</taxon>
        <taxon>Euteleostomi</taxon>
        <taxon>Actinopterygii</taxon>
        <taxon>Neopterygii</taxon>
        <taxon>Teleostei</taxon>
        <taxon>Protacanthopterygii</taxon>
        <taxon>Salmoniformes</taxon>
        <taxon>Salmonidae</taxon>
        <taxon>Salmoninae</taxon>
        <taxon>Hucho</taxon>
    </lineage>
</organism>
<dbReference type="GeneTree" id="ENSGT00390000006950"/>